<evidence type="ECO:0000259" key="4">
    <source>
        <dbReference type="PROSITE" id="PS50089"/>
    </source>
</evidence>
<dbReference type="HOGENOM" id="CLU_757024_0_0_1"/>
<keyword evidence="1 3" id="KW-0863">Zinc-finger</keyword>
<dbReference type="InParanoid" id="E3NG94"/>
<keyword evidence="6" id="KW-1185">Reference proteome</keyword>
<accession>E3NG94</accession>
<dbReference type="EMBL" id="DS268651">
    <property type="protein sequence ID" value="EFO96990.1"/>
    <property type="molecule type" value="Genomic_DNA"/>
</dbReference>
<reference evidence="5" key="1">
    <citation type="submission" date="2007-07" db="EMBL/GenBank/DDBJ databases">
        <title>PCAP assembly of the Caenorhabditis remanei genome.</title>
        <authorList>
            <consortium name="The Caenorhabditis remanei Sequencing Consortium"/>
            <person name="Wilson R.K."/>
        </authorList>
    </citation>
    <scope>NUCLEOTIDE SEQUENCE [LARGE SCALE GENOMIC DNA]</scope>
    <source>
        <strain evidence="5">PB4641</strain>
    </source>
</reference>
<dbReference type="Proteomes" id="UP000008281">
    <property type="component" value="Unassembled WGS sequence"/>
</dbReference>
<dbReference type="InterPro" id="IPR013083">
    <property type="entry name" value="Znf_RING/FYVE/PHD"/>
</dbReference>
<sequence length="366" mass="42347">MRNNGSLILWKFLEKSIPFNSVCEIIVSGFKLQPFNRNNANKILDIIDVMRRRNENFMHIKKICGVGRHIAKWDSMVKLRSPSFFPEHSVIYYKKFDSSISKLFRDEVTDSLQMLDQYAEDVPINTMLKETTTQEYYQAQKMEKVGAISPNIVKNASNRITTTRTIVVMCVEKSIAIAAKFRGKKITNAANVAGREASRSCMLCLRMYNSDTVLPKTLRCGHSCCEECVGRITVKHREDSYAVCAECRRWNFVSAVVGFPTSISMIPGRIPPHLHIQLLFLLFFFSQIKSFLNRIELKKITVFKTYEFRSSLLLSDRFQAVDNFFHIYLSFLDTCLFPPDSQSPHCERTYEKTTVHLRTQLTFISY</sequence>
<evidence type="ECO:0000256" key="3">
    <source>
        <dbReference type="PROSITE-ProRule" id="PRU00175"/>
    </source>
</evidence>
<evidence type="ECO:0000256" key="2">
    <source>
        <dbReference type="ARBA" id="ARBA00022833"/>
    </source>
</evidence>
<feature type="domain" description="RING-type" evidence="4">
    <location>
        <begin position="201"/>
        <end position="248"/>
    </location>
</feature>
<name>E3NG94_CAERE</name>
<dbReference type="Gene3D" id="3.30.40.10">
    <property type="entry name" value="Zinc/RING finger domain, C3HC4 (zinc finger)"/>
    <property type="match status" value="1"/>
</dbReference>
<evidence type="ECO:0000313" key="6">
    <source>
        <dbReference type="Proteomes" id="UP000008281"/>
    </source>
</evidence>
<protein>
    <recommendedName>
        <fullName evidence="4">RING-type domain-containing protein</fullName>
    </recommendedName>
</protein>
<dbReference type="SUPFAM" id="SSF57850">
    <property type="entry name" value="RING/U-box"/>
    <property type="match status" value="1"/>
</dbReference>
<gene>
    <name evidence="5" type="ORF">CRE_27887</name>
</gene>
<keyword evidence="2" id="KW-0862">Zinc</keyword>
<dbReference type="GO" id="GO:0008270">
    <property type="term" value="F:zinc ion binding"/>
    <property type="evidence" value="ECO:0007669"/>
    <property type="project" value="UniProtKB-KW"/>
</dbReference>
<dbReference type="InterPro" id="IPR001841">
    <property type="entry name" value="Znf_RING"/>
</dbReference>
<evidence type="ECO:0000313" key="5">
    <source>
        <dbReference type="EMBL" id="EFO96990.1"/>
    </source>
</evidence>
<proteinExistence type="predicted"/>
<dbReference type="PROSITE" id="PS50089">
    <property type="entry name" value="ZF_RING_2"/>
    <property type="match status" value="1"/>
</dbReference>
<keyword evidence="1 3" id="KW-0479">Metal-binding</keyword>
<dbReference type="AlphaFoldDB" id="E3NG94"/>
<organism evidence="6">
    <name type="scientific">Caenorhabditis remanei</name>
    <name type="common">Caenorhabditis vulgaris</name>
    <dbReference type="NCBI Taxonomy" id="31234"/>
    <lineage>
        <taxon>Eukaryota</taxon>
        <taxon>Metazoa</taxon>
        <taxon>Ecdysozoa</taxon>
        <taxon>Nematoda</taxon>
        <taxon>Chromadorea</taxon>
        <taxon>Rhabditida</taxon>
        <taxon>Rhabditina</taxon>
        <taxon>Rhabditomorpha</taxon>
        <taxon>Rhabditoidea</taxon>
        <taxon>Rhabditidae</taxon>
        <taxon>Peloderinae</taxon>
        <taxon>Caenorhabditis</taxon>
    </lineage>
</organism>
<evidence type="ECO:0000256" key="1">
    <source>
        <dbReference type="ARBA" id="ARBA00022771"/>
    </source>
</evidence>
<dbReference type="OrthoDB" id="252722at2759"/>